<feature type="domain" description="PPM-type phosphatase" evidence="21">
    <location>
        <begin position="72"/>
        <end position="369"/>
    </location>
</feature>
<evidence type="ECO:0000256" key="6">
    <source>
        <dbReference type="ARBA" id="ARBA00022679"/>
    </source>
</evidence>
<dbReference type="AlphaFoldDB" id="A0A067BUF0"/>
<evidence type="ECO:0000313" key="22">
    <source>
        <dbReference type="EMBL" id="KDO18212.1"/>
    </source>
</evidence>
<keyword evidence="14" id="KW-0464">Manganese</keyword>
<dbReference type="RefSeq" id="XP_012211080.1">
    <property type="nucleotide sequence ID" value="XM_012355690.1"/>
</dbReference>
<dbReference type="Pfam" id="PF00069">
    <property type="entry name" value="Pkinase"/>
    <property type="match status" value="1"/>
</dbReference>
<comment type="similarity">
    <text evidence="17">Belongs to the PP2C family.</text>
</comment>
<dbReference type="KEGG" id="spar:SPRG_16379"/>
<gene>
    <name evidence="22" type="ORF">SPRG_16379</name>
</gene>
<keyword evidence="9 22" id="KW-0418">Kinase</keyword>
<dbReference type="Gene3D" id="3.30.200.20">
    <property type="entry name" value="Phosphorylase Kinase, domain 1"/>
    <property type="match status" value="1"/>
</dbReference>
<keyword evidence="6" id="KW-0808">Transferase</keyword>
<dbReference type="PRINTS" id="PR00103">
    <property type="entry name" value="CAMPKINASE"/>
</dbReference>
<evidence type="ECO:0000256" key="11">
    <source>
        <dbReference type="ARBA" id="ARBA00022840"/>
    </source>
</evidence>
<dbReference type="GO" id="GO:0004722">
    <property type="term" value="F:protein serine/threonine phosphatase activity"/>
    <property type="evidence" value="ECO:0007669"/>
    <property type="project" value="UniProtKB-EC"/>
</dbReference>
<keyword evidence="5" id="KW-0723">Serine/threonine-protein kinase</keyword>
<reference evidence="22 23" key="1">
    <citation type="journal article" date="2013" name="PLoS Genet.">
        <title>Distinctive expansion of potential virulence genes in the genome of the oomycete fish pathogen Saprolegnia parasitica.</title>
        <authorList>
            <person name="Jiang R.H."/>
            <person name="de Bruijn I."/>
            <person name="Haas B.J."/>
            <person name="Belmonte R."/>
            <person name="Lobach L."/>
            <person name="Christie J."/>
            <person name="van den Ackerveken G."/>
            <person name="Bottin A."/>
            <person name="Bulone V."/>
            <person name="Diaz-Moreno S.M."/>
            <person name="Dumas B."/>
            <person name="Fan L."/>
            <person name="Gaulin E."/>
            <person name="Govers F."/>
            <person name="Grenville-Briggs L.J."/>
            <person name="Horner N.R."/>
            <person name="Levin J.Z."/>
            <person name="Mammella M."/>
            <person name="Meijer H.J."/>
            <person name="Morris P."/>
            <person name="Nusbaum C."/>
            <person name="Oome S."/>
            <person name="Phillips A.J."/>
            <person name="van Rooyen D."/>
            <person name="Rzeszutek E."/>
            <person name="Saraiva M."/>
            <person name="Secombes C.J."/>
            <person name="Seidl M.F."/>
            <person name="Snel B."/>
            <person name="Stassen J.H."/>
            <person name="Sykes S."/>
            <person name="Tripathy S."/>
            <person name="van den Berg H."/>
            <person name="Vega-Arreguin J.C."/>
            <person name="Wawra S."/>
            <person name="Young S.K."/>
            <person name="Zeng Q."/>
            <person name="Dieguez-Uribeondo J."/>
            <person name="Russ C."/>
            <person name="Tyler B.M."/>
            <person name="van West P."/>
        </authorList>
    </citation>
    <scope>NUCLEOTIDE SEQUENCE [LARGE SCALE GENOMIC DNA]</scope>
    <source>
        <strain evidence="22 23">CBS 223.65</strain>
    </source>
</reference>
<feature type="compositionally biased region" description="Basic and acidic residues" evidence="18">
    <location>
        <begin position="30"/>
        <end position="40"/>
    </location>
</feature>
<evidence type="ECO:0000256" key="17">
    <source>
        <dbReference type="RuleBase" id="RU003465"/>
    </source>
</evidence>
<dbReference type="InterPro" id="IPR036457">
    <property type="entry name" value="PPM-type-like_dom_sf"/>
</dbReference>
<dbReference type="PROSITE" id="PS00889">
    <property type="entry name" value="CNMP_BINDING_2"/>
    <property type="match status" value="1"/>
</dbReference>
<dbReference type="PANTHER" id="PTHR24353:SF127">
    <property type="entry name" value="PROTEIN PHOSPHATASE 2C AND CYCLIC NUCLEOTIDE-BINDING_KINASE DOMAIN-CONTAINING PROTEIN"/>
    <property type="match status" value="1"/>
</dbReference>
<keyword evidence="8" id="KW-0547">Nucleotide-binding</keyword>
<dbReference type="InterPro" id="IPR018488">
    <property type="entry name" value="cNMP-bd_CS"/>
</dbReference>
<dbReference type="EMBL" id="KK583477">
    <property type="protein sequence ID" value="KDO18212.1"/>
    <property type="molecule type" value="Genomic_DNA"/>
</dbReference>
<sequence>MGNCCSNASAATAIPPVRPSVSASAAKETPASRRSSEGRRYSTGPLTVKDLDMRTLAPPRANVFTSGSYTFSYAFVSQRGYYPDALHKPNQDAFTCLPTFHEGKSFFGVFDGHGSTGEHCAQFARDKVPELLAQNLKNGMPVSNALTLAHIDANNLIHSASFDDSMSGTTAISILFDGNEIHVSNVGDSRAIIAQEVSSSEGEAPQLVAKPLSIDQTPFRKDERDRVKKTGARIMTVDQLEGYEPIHENWGLTLGDEIDESGDPPRIWHPHGDYPGTAFTRSIGDQVSEELGVFAEPEIVTKSLGAHDRFLVVASDGVFEFLTSQAVVNIVKLYKDPLEASRAVVEEAYNRWLQFEVRTDDITCICIFFDDAPMAAPIMPAVVSREASATSTKVHRNSIIAGREVLLAMEDSLRPVRGLGVDTNKSWRSRQTIIGADAVHISMLPDDDEASRASLPSSPTSDDAPFDLTAHTVAKSEEDKDALWNMVQHNFLFSHLTDDKLNDVIAVMDKETVLAGQVVIRQGDDGDKFYLAEAGKFDVRVQSTETNDGDDHELGPVVHTYSATASTHPTFGELALMYSKPRAASVVATSNGTLWSIRRSAFRSILVRRPLRNVVARLRAVSLLKPLTSAQLHLLAEAMKTVVFEKDAIVCKEGHVHDKWLVVVSGNIADVKNDRVFSTHASVTDFALTGTSSMSPTTLLATETTECLCVTRSAFEAAVGNLEALVATYQTRIARKHELSAAKKATPLRTLLPLGAPIEGISTLDDLIVGPTVFHDASCAFRIVTTKGMDENARTLRSIPKQVACDRRQKQALAAEQDMLLALGENLPLAITPVAAISHTATDLHAFFDRPIVGLLEEFGIFPLAESSVRYYAAQLVLGLQRFHAEGILCRSLDPTNLMVDAHGQLSIVGLRQSKYVGAGRTFTICGNPEYISPEQINGHGQCLASDYWSLGVLLYEMAVGHTPFDGLDELDMYRSIASFSPDTLVFPEHVSTGLRSIIEALLRTKPNERLGWADTIELDEDAGVMNEAFFESVNWAALKANELPAPLEDIAGVKLRDLLASAPASKRTLDLAVPYTREMDWMADF</sequence>
<dbReference type="SUPFAM" id="SSF51206">
    <property type="entry name" value="cAMP-binding domain-like"/>
    <property type="match status" value="2"/>
</dbReference>
<dbReference type="STRING" id="695850.A0A067BUF0"/>
<dbReference type="SUPFAM" id="SSF81606">
    <property type="entry name" value="PP2C-like"/>
    <property type="match status" value="1"/>
</dbReference>
<dbReference type="EC" id="3.1.3.16" evidence="4"/>
<keyword evidence="11" id="KW-0067">ATP-binding</keyword>
<dbReference type="InterPro" id="IPR011009">
    <property type="entry name" value="Kinase-like_dom_sf"/>
</dbReference>
<dbReference type="InterPro" id="IPR000222">
    <property type="entry name" value="PP2C_BS"/>
</dbReference>
<evidence type="ECO:0000256" key="3">
    <source>
        <dbReference type="ARBA" id="ARBA00004170"/>
    </source>
</evidence>
<evidence type="ECO:0000313" key="23">
    <source>
        <dbReference type="Proteomes" id="UP000030745"/>
    </source>
</evidence>
<dbReference type="Gene3D" id="1.10.510.10">
    <property type="entry name" value="Transferase(Phosphotransferase) domain 1"/>
    <property type="match status" value="1"/>
</dbReference>
<proteinExistence type="inferred from homology"/>
<dbReference type="Proteomes" id="UP000030745">
    <property type="component" value="Unassembled WGS sequence"/>
</dbReference>
<dbReference type="PROSITE" id="PS50011">
    <property type="entry name" value="PROTEIN_KINASE_DOM"/>
    <property type="match status" value="1"/>
</dbReference>
<evidence type="ECO:0000256" key="4">
    <source>
        <dbReference type="ARBA" id="ARBA00013081"/>
    </source>
</evidence>
<evidence type="ECO:0000256" key="18">
    <source>
        <dbReference type="SAM" id="MobiDB-lite"/>
    </source>
</evidence>
<feature type="domain" description="Protein kinase" evidence="19">
    <location>
        <begin position="748"/>
        <end position="1031"/>
    </location>
</feature>
<dbReference type="GO" id="GO:0046872">
    <property type="term" value="F:metal ion binding"/>
    <property type="evidence" value="ECO:0007669"/>
    <property type="project" value="UniProtKB-KW"/>
</dbReference>
<dbReference type="OMA" id="DPTNLMV"/>
<comment type="cofactor">
    <cofactor evidence="2">
        <name>Mg(2+)</name>
        <dbReference type="ChEBI" id="CHEBI:18420"/>
    </cofactor>
</comment>
<name>A0A067BUF0_SAPPC</name>
<dbReference type="Pfam" id="PF00027">
    <property type="entry name" value="cNMP_binding"/>
    <property type="match status" value="1"/>
</dbReference>
<dbReference type="InterPro" id="IPR014710">
    <property type="entry name" value="RmlC-like_jellyroll"/>
</dbReference>
<dbReference type="PROSITE" id="PS01032">
    <property type="entry name" value="PPM_1"/>
    <property type="match status" value="1"/>
</dbReference>
<dbReference type="PANTHER" id="PTHR24353">
    <property type="entry name" value="CYCLIC NUCLEOTIDE-DEPENDENT PROTEIN KINASE"/>
    <property type="match status" value="1"/>
</dbReference>
<feature type="domain" description="Cyclic nucleotide-binding" evidence="20">
    <location>
        <begin position="623"/>
        <end position="736"/>
    </location>
</feature>
<organism evidence="22 23">
    <name type="scientific">Saprolegnia parasitica (strain CBS 223.65)</name>
    <dbReference type="NCBI Taxonomy" id="695850"/>
    <lineage>
        <taxon>Eukaryota</taxon>
        <taxon>Sar</taxon>
        <taxon>Stramenopiles</taxon>
        <taxon>Oomycota</taxon>
        <taxon>Saprolegniomycetes</taxon>
        <taxon>Saprolegniales</taxon>
        <taxon>Saprolegniaceae</taxon>
        <taxon>Saprolegnia</taxon>
    </lineage>
</organism>
<dbReference type="CDD" id="cd00143">
    <property type="entry name" value="PP2Cc"/>
    <property type="match status" value="1"/>
</dbReference>
<dbReference type="FunFam" id="3.60.40.10:FF:000007">
    <property type="entry name" value="Phosphatase 2C and cyclic nucleotide-binding/kinase domain-containing protein"/>
    <property type="match status" value="1"/>
</dbReference>
<dbReference type="SUPFAM" id="SSF56112">
    <property type="entry name" value="Protein kinase-like (PK-like)"/>
    <property type="match status" value="1"/>
</dbReference>
<dbReference type="InterPro" id="IPR000719">
    <property type="entry name" value="Prot_kinase_dom"/>
</dbReference>
<dbReference type="SMART" id="SM00220">
    <property type="entry name" value="S_TKc"/>
    <property type="match status" value="1"/>
</dbReference>
<dbReference type="GeneID" id="24138009"/>
<protein>
    <recommendedName>
        <fullName evidence="4">protein-serine/threonine phosphatase</fullName>
        <ecNumber evidence="4">3.1.3.16</ecNumber>
    </recommendedName>
</protein>
<dbReference type="GO" id="GO:0016020">
    <property type="term" value="C:membrane"/>
    <property type="evidence" value="ECO:0007669"/>
    <property type="project" value="UniProtKB-SubCell"/>
</dbReference>
<dbReference type="GO" id="GO:0004691">
    <property type="term" value="F:cAMP-dependent protein kinase activity"/>
    <property type="evidence" value="ECO:0007669"/>
    <property type="project" value="TreeGrafter"/>
</dbReference>
<comment type="cofactor">
    <cofactor evidence="1">
        <name>Mn(2+)</name>
        <dbReference type="ChEBI" id="CHEBI:29035"/>
    </cofactor>
</comment>
<evidence type="ECO:0000256" key="2">
    <source>
        <dbReference type="ARBA" id="ARBA00001946"/>
    </source>
</evidence>
<keyword evidence="12" id="KW-0460">Magnesium</keyword>
<evidence type="ECO:0000256" key="12">
    <source>
        <dbReference type="ARBA" id="ARBA00022842"/>
    </source>
</evidence>
<keyword evidence="10 17" id="KW-0378">Hydrolase</keyword>
<evidence type="ECO:0000259" key="21">
    <source>
        <dbReference type="PROSITE" id="PS51746"/>
    </source>
</evidence>
<evidence type="ECO:0000256" key="14">
    <source>
        <dbReference type="ARBA" id="ARBA00023211"/>
    </source>
</evidence>
<dbReference type="InterPro" id="IPR018490">
    <property type="entry name" value="cNMP-bd_dom_sf"/>
</dbReference>
<dbReference type="Gene3D" id="2.60.120.10">
    <property type="entry name" value="Jelly Rolls"/>
    <property type="match status" value="2"/>
</dbReference>
<comment type="catalytic activity">
    <reaction evidence="16">
        <text>O-phospho-L-threonyl-[protein] + H2O = L-threonyl-[protein] + phosphate</text>
        <dbReference type="Rhea" id="RHEA:47004"/>
        <dbReference type="Rhea" id="RHEA-COMP:11060"/>
        <dbReference type="Rhea" id="RHEA-COMP:11605"/>
        <dbReference type="ChEBI" id="CHEBI:15377"/>
        <dbReference type="ChEBI" id="CHEBI:30013"/>
        <dbReference type="ChEBI" id="CHEBI:43474"/>
        <dbReference type="ChEBI" id="CHEBI:61977"/>
        <dbReference type="EC" id="3.1.3.16"/>
    </reaction>
</comment>
<dbReference type="CDD" id="cd00038">
    <property type="entry name" value="CAP_ED"/>
    <property type="match status" value="2"/>
</dbReference>
<evidence type="ECO:0000256" key="7">
    <source>
        <dbReference type="ARBA" id="ARBA00022723"/>
    </source>
</evidence>
<dbReference type="InterPro" id="IPR001932">
    <property type="entry name" value="PPM-type_phosphatase-like_dom"/>
</dbReference>
<dbReference type="PROSITE" id="PS51746">
    <property type="entry name" value="PPM_2"/>
    <property type="match status" value="1"/>
</dbReference>
<keyword evidence="23" id="KW-1185">Reference proteome</keyword>
<evidence type="ECO:0000256" key="1">
    <source>
        <dbReference type="ARBA" id="ARBA00001936"/>
    </source>
</evidence>
<comment type="subcellular location">
    <subcellularLocation>
        <location evidence="3">Membrane</location>
        <topology evidence="3">Peripheral membrane protein</topology>
    </subcellularLocation>
</comment>
<evidence type="ECO:0000256" key="5">
    <source>
        <dbReference type="ARBA" id="ARBA00022527"/>
    </source>
</evidence>
<comment type="catalytic activity">
    <reaction evidence="15">
        <text>O-phospho-L-seryl-[protein] + H2O = L-seryl-[protein] + phosphate</text>
        <dbReference type="Rhea" id="RHEA:20629"/>
        <dbReference type="Rhea" id="RHEA-COMP:9863"/>
        <dbReference type="Rhea" id="RHEA-COMP:11604"/>
        <dbReference type="ChEBI" id="CHEBI:15377"/>
        <dbReference type="ChEBI" id="CHEBI:29999"/>
        <dbReference type="ChEBI" id="CHEBI:43474"/>
        <dbReference type="ChEBI" id="CHEBI:83421"/>
        <dbReference type="EC" id="3.1.3.16"/>
    </reaction>
</comment>
<dbReference type="VEuPathDB" id="FungiDB:SPRG_16379"/>
<evidence type="ECO:0000256" key="10">
    <source>
        <dbReference type="ARBA" id="ARBA00022801"/>
    </source>
</evidence>
<dbReference type="GO" id="GO:0005524">
    <property type="term" value="F:ATP binding"/>
    <property type="evidence" value="ECO:0007669"/>
    <property type="project" value="UniProtKB-KW"/>
</dbReference>
<evidence type="ECO:0000259" key="19">
    <source>
        <dbReference type="PROSITE" id="PS50011"/>
    </source>
</evidence>
<dbReference type="Pfam" id="PF00481">
    <property type="entry name" value="PP2C"/>
    <property type="match status" value="1"/>
</dbReference>
<evidence type="ECO:0000256" key="15">
    <source>
        <dbReference type="ARBA" id="ARBA00047761"/>
    </source>
</evidence>
<dbReference type="Gene3D" id="3.60.40.10">
    <property type="entry name" value="PPM-type phosphatase domain"/>
    <property type="match status" value="1"/>
</dbReference>
<dbReference type="GO" id="GO:0005952">
    <property type="term" value="C:cAMP-dependent protein kinase complex"/>
    <property type="evidence" value="ECO:0007669"/>
    <property type="project" value="TreeGrafter"/>
</dbReference>
<dbReference type="InterPro" id="IPR000595">
    <property type="entry name" value="cNMP-bd_dom"/>
</dbReference>
<dbReference type="OrthoDB" id="10264738at2759"/>
<evidence type="ECO:0000256" key="8">
    <source>
        <dbReference type="ARBA" id="ARBA00022741"/>
    </source>
</evidence>
<feature type="domain" description="Cyclic nucleotide-binding" evidence="20">
    <location>
        <begin position="492"/>
        <end position="606"/>
    </location>
</feature>
<dbReference type="SMART" id="SM00332">
    <property type="entry name" value="PP2Cc"/>
    <property type="match status" value="1"/>
</dbReference>
<keyword evidence="13 17" id="KW-0904">Protein phosphatase</keyword>
<evidence type="ECO:0000256" key="16">
    <source>
        <dbReference type="ARBA" id="ARBA00048336"/>
    </source>
</evidence>
<dbReference type="SMART" id="SM00100">
    <property type="entry name" value="cNMP"/>
    <property type="match status" value="2"/>
</dbReference>
<keyword evidence="7" id="KW-0479">Metal-binding</keyword>
<feature type="region of interest" description="Disordered" evidence="18">
    <location>
        <begin position="18"/>
        <end position="45"/>
    </location>
</feature>
<dbReference type="PROSITE" id="PS50042">
    <property type="entry name" value="CNMP_BINDING_3"/>
    <property type="match status" value="2"/>
</dbReference>
<evidence type="ECO:0000259" key="20">
    <source>
        <dbReference type="PROSITE" id="PS50042"/>
    </source>
</evidence>
<evidence type="ECO:0000256" key="13">
    <source>
        <dbReference type="ARBA" id="ARBA00022912"/>
    </source>
</evidence>
<evidence type="ECO:0000256" key="9">
    <source>
        <dbReference type="ARBA" id="ARBA00022777"/>
    </source>
</evidence>
<accession>A0A067BUF0</accession>